<dbReference type="SUPFAM" id="SSF57850">
    <property type="entry name" value="RING/U-box"/>
    <property type="match status" value="1"/>
</dbReference>
<dbReference type="EMBL" id="JARKIK010000056">
    <property type="protein sequence ID" value="KAK8732791.1"/>
    <property type="molecule type" value="Genomic_DNA"/>
</dbReference>
<evidence type="ECO:0000256" key="3">
    <source>
        <dbReference type="ARBA" id="ARBA00022833"/>
    </source>
</evidence>
<dbReference type="InterPro" id="IPR029000">
    <property type="entry name" value="Cyclophilin-like_dom_sf"/>
</dbReference>
<evidence type="ECO:0000259" key="5">
    <source>
        <dbReference type="PROSITE" id="PS50072"/>
    </source>
</evidence>
<dbReference type="PROSITE" id="PS00518">
    <property type="entry name" value="ZF_RING_1"/>
    <property type="match status" value="1"/>
</dbReference>
<dbReference type="Gene3D" id="2.40.100.10">
    <property type="entry name" value="Cyclophilin-like"/>
    <property type="match status" value="1"/>
</dbReference>
<feature type="domain" description="PPIase cyclophilin-type" evidence="5">
    <location>
        <begin position="356"/>
        <end position="510"/>
    </location>
</feature>
<dbReference type="InterPro" id="IPR018957">
    <property type="entry name" value="Znf_C3HC4_RING-type"/>
</dbReference>
<accession>A0AAW0WKZ6</accession>
<dbReference type="Pfam" id="PF00160">
    <property type="entry name" value="Pro_isomerase"/>
    <property type="match status" value="1"/>
</dbReference>
<gene>
    <name evidence="7" type="ORF">OTU49_006929</name>
</gene>
<dbReference type="PROSITE" id="PS50089">
    <property type="entry name" value="ZF_RING_2"/>
    <property type="match status" value="1"/>
</dbReference>
<evidence type="ECO:0000313" key="7">
    <source>
        <dbReference type="EMBL" id="KAK8732793.1"/>
    </source>
</evidence>
<dbReference type="InterPro" id="IPR002130">
    <property type="entry name" value="Cyclophilin-type_PPIase_dom"/>
</dbReference>
<dbReference type="PANTHER" id="PTHR47156">
    <property type="entry name" value="PROTEIN CBG20824"/>
    <property type="match status" value="1"/>
</dbReference>
<dbReference type="PROSITE" id="PS50072">
    <property type="entry name" value="CSA_PPIASE_2"/>
    <property type="match status" value="1"/>
</dbReference>
<dbReference type="Gene3D" id="3.30.40.10">
    <property type="entry name" value="Zinc/RING finger domain, C3HC4 (zinc finger)"/>
    <property type="match status" value="1"/>
</dbReference>
<dbReference type="SMART" id="SM00184">
    <property type="entry name" value="RING"/>
    <property type="match status" value="1"/>
</dbReference>
<dbReference type="EMBL" id="JARKIK010000056">
    <property type="protein sequence ID" value="KAK8732792.1"/>
    <property type="molecule type" value="Genomic_DNA"/>
</dbReference>
<dbReference type="GO" id="GO:0008270">
    <property type="term" value="F:zinc ion binding"/>
    <property type="evidence" value="ECO:0007669"/>
    <property type="project" value="UniProtKB-KW"/>
</dbReference>
<name>A0AAW0WKZ6_CHEQU</name>
<proteinExistence type="predicted"/>
<reference evidence="7" key="2">
    <citation type="submission" date="2024-01" db="EMBL/GenBank/DDBJ databases">
        <authorList>
            <person name="He J."/>
            <person name="Wang M."/>
            <person name="Zheng J."/>
            <person name="Liu Z."/>
        </authorList>
    </citation>
    <scope>NUCLEOTIDE SEQUENCE</scope>
    <source>
        <strain evidence="7">ZL_2023a</strain>
        <tissue evidence="7">Muscle</tissue>
    </source>
</reference>
<dbReference type="PANTHER" id="PTHR47156:SF10">
    <property type="entry name" value="E3 UBIQUITIN-PROTEIN LIGASE TRIM-21-RELATED"/>
    <property type="match status" value="1"/>
</dbReference>
<evidence type="ECO:0000256" key="1">
    <source>
        <dbReference type="ARBA" id="ARBA00022723"/>
    </source>
</evidence>
<evidence type="ECO:0000313" key="8">
    <source>
        <dbReference type="Proteomes" id="UP001445076"/>
    </source>
</evidence>
<dbReference type="GO" id="GO:0003755">
    <property type="term" value="F:peptidyl-prolyl cis-trans isomerase activity"/>
    <property type="evidence" value="ECO:0007669"/>
    <property type="project" value="InterPro"/>
</dbReference>
<feature type="domain" description="RING-type" evidence="6">
    <location>
        <begin position="11"/>
        <end position="54"/>
    </location>
</feature>
<dbReference type="InterPro" id="IPR017907">
    <property type="entry name" value="Znf_RING_CS"/>
</dbReference>
<evidence type="ECO:0000259" key="6">
    <source>
        <dbReference type="PROSITE" id="PS50089"/>
    </source>
</evidence>
<protein>
    <submittedName>
        <fullName evidence="7">Uncharacterized protein</fullName>
    </submittedName>
</protein>
<comment type="caution">
    <text evidence="7">The sequence shown here is derived from an EMBL/GenBank/DDBJ whole genome shotgun (WGS) entry which is preliminary data.</text>
</comment>
<dbReference type="InterPro" id="IPR052667">
    <property type="entry name" value="E3_ubiquitin-ligase_RING"/>
</dbReference>
<keyword evidence="1" id="KW-0479">Metal-binding</keyword>
<dbReference type="Proteomes" id="UP001445076">
    <property type="component" value="Unassembled WGS sequence"/>
</dbReference>
<dbReference type="InterPro" id="IPR001841">
    <property type="entry name" value="Znf_RING"/>
</dbReference>
<dbReference type="AlphaFoldDB" id="A0AAW0WKZ6"/>
<evidence type="ECO:0000256" key="4">
    <source>
        <dbReference type="PROSITE-ProRule" id="PRU00175"/>
    </source>
</evidence>
<keyword evidence="3" id="KW-0862">Zinc</keyword>
<organism evidence="7 8">
    <name type="scientific">Cherax quadricarinatus</name>
    <name type="common">Australian red claw crayfish</name>
    <dbReference type="NCBI Taxonomy" id="27406"/>
    <lineage>
        <taxon>Eukaryota</taxon>
        <taxon>Metazoa</taxon>
        <taxon>Ecdysozoa</taxon>
        <taxon>Arthropoda</taxon>
        <taxon>Crustacea</taxon>
        <taxon>Multicrustacea</taxon>
        <taxon>Malacostraca</taxon>
        <taxon>Eumalacostraca</taxon>
        <taxon>Eucarida</taxon>
        <taxon>Decapoda</taxon>
        <taxon>Pleocyemata</taxon>
        <taxon>Astacidea</taxon>
        <taxon>Parastacoidea</taxon>
        <taxon>Parastacidae</taxon>
        <taxon>Cherax</taxon>
    </lineage>
</organism>
<keyword evidence="2 4" id="KW-0863">Zinc-finger</keyword>
<keyword evidence="8" id="KW-1185">Reference proteome</keyword>
<reference evidence="7 8" key="1">
    <citation type="journal article" date="2024" name="BMC Genomics">
        <title>Genome assembly of redclaw crayfish (Cherax quadricarinatus) provides insights into its immune adaptation and hypoxia tolerance.</title>
        <authorList>
            <person name="Liu Z."/>
            <person name="Zheng J."/>
            <person name="Li H."/>
            <person name="Fang K."/>
            <person name="Wang S."/>
            <person name="He J."/>
            <person name="Zhou D."/>
            <person name="Weng S."/>
            <person name="Chi M."/>
            <person name="Gu Z."/>
            <person name="He J."/>
            <person name="Li F."/>
            <person name="Wang M."/>
        </authorList>
    </citation>
    <scope>NUCLEOTIDE SEQUENCE [LARGE SCALE GENOMIC DNA]</scope>
    <source>
        <strain evidence="7">ZL_2023a</strain>
    </source>
</reference>
<dbReference type="EMBL" id="JARKIK010000056">
    <property type="protein sequence ID" value="KAK8732793.1"/>
    <property type="molecule type" value="Genomic_DNA"/>
</dbReference>
<dbReference type="Pfam" id="PF00097">
    <property type="entry name" value="zf-C3HC4"/>
    <property type="match status" value="1"/>
</dbReference>
<evidence type="ECO:0000256" key="2">
    <source>
        <dbReference type="ARBA" id="ARBA00022771"/>
    </source>
</evidence>
<sequence>MASRGPNLDQCIVCCRSYNARDCRPRSLPCGHPFCSMCVTNLIKNRRLKCPTCRSTHKADHATQFPINYGMEEILKSLKSVQSIPSPQEEPTPLESGKINKIQSMLNEQERNFIKADELCQGTEHQLALYESKLVEWQCHHETLISKLNALVKSHIKVIKELKNEQSRVLTAQVNGQEQRKQRENVKQHLASISTAQEMVTAIEMADSSNTALEHWVKKCQECFPDVRVVYTSRKERRTTKKMLELVEKEEKSDESTPVCLGNVASTIMKKVQWVTNILSVEELRPLSKVMKTLLDAGRVMGVQEHQGHARSARMTLHNNKLHLHVLHDHPTPDNTYTLEHSCLMKLVDYSCAQVFLDFGWEGEMRGRVYIELNPDTGLARQFLMLCTGERGFSYHSTRLLEVVKQGHPGDYVCGGDYEKDTGDGGAPLLPGLQEDHDYERLAKSGLVGTLFTPGSPHCAQFYICIRDEDSSYGFTFGEVVSGLEVVKAATKLKNIADVKVVDCGVVLPL</sequence>
<dbReference type="SUPFAM" id="SSF50891">
    <property type="entry name" value="Cyclophilin-like"/>
    <property type="match status" value="1"/>
</dbReference>
<dbReference type="InterPro" id="IPR013083">
    <property type="entry name" value="Znf_RING/FYVE/PHD"/>
</dbReference>